<name>A0ABW2D2R5_9ACTN</name>
<sequence length="141" mass="15280">MAAISSLLRIRPTPVMPSDCAICWSSGISSEARPVPARRRFLASGSSSPEVGAASLIRSDVVPVVSLNGFLPWRNFEWDSRSFRVFQIAAMPMFWSASRHRFDRLGPSGRGGWKTTVDTGCNTPGLSAEQTVLIEATPLGL</sequence>
<accession>A0ABW2D2R5</accession>
<protein>
    <submittedName>
        <fullName evidence="1">Uncharacterized protein</fullName>
    </submittedName>
</protein>
<evidence type="ECO:0000313" key="1">
    <source>
        <dbReference type="EMBL" id="MFC6956605.1"/>
    </source>
</evidence>
<keyword evidence="2" id="KW-1185">Reference proteome</keyword>
<proteinExistence type="predicted"/>
<reference evidence="2" key="1">
    <citation type="journal article" date="2019" name="Int. J. Syst. Evol. Microbiol.">
        <title>The Global Catalogue of Microorganisms (GCM) 10K type strain sequencing project: providing services to taxonomists for standard genome sequencing and annotation.</title>
        <authorList>
            <consortium name="The Broad Institute Genomics Platform"/>
            <consortium name="The Broad Institute Genome Sequencing Center for Infectious Disease"/>
            <person name="Wu L."/>
            <person name="Ma J."/>
        </authorList>
    </citation>
    <scope>NUCLEOTIDE SEQUENCE [LARGE SCALE GENOMIC DNA]</scope>
    <source>
        <strain evidence="2">KACC 12634</strain>
    </source>
</reference>
<dbReference type="RefSeq" id="WP_382355581.1">
    <property type="nucleotide sequence ID" value="NZ_JBHMBP010000004.1"/>
</dbReference>
<gene>
    <name evidence="1" type="ORF">ACFQS3_05265</name>
</gene>
<comment type="caution">
    <text evidence="1">The sequence shown here is derived from an EMBL/GenBank/DDBJ whole genome shotgun (WGS) entry which is preliminary data.</text>
</comment>
<dbReference type="EMBL" id="JBHSYS010000001">
    <property type="protein sequence ID" value="MFC6956605.1"/>
    <property type="molecule type" value="Genomic_DNA"/>
</dbReference>
<dbReference type="Proteomes" id="UP001596470">
    <property type="component" value="Unassembled WGS sequence"/>
</dbReference>
<evidence type="ECO:0000313" key="2">
    <source>
        <dbReference type="Proteomes" id="UP001596470"/>
    </source>
</evidence>
<organism evidence="1 2">
    <name type="scientific">Glycomyces mayteni</name>
    <dbReference type="NCBI Taxonomy" id="543887"/>
    <lineage>
        <taxon>Bacteria</taxon>
        <taxon>Bacillati</taxon>
        <taxon>Actinomycetota</taxon>
        <taxon>Actinomycetes</taxon>
        <taxon>Glycomycetales</taxon>
        <taxon>Glycomycetaceae</taxon>
        <taxon>Glycomyces</taxon>
    </lineage>
</organism>